<comment type="similarity">
    <text evidence="1">Belongs to the ATP-dependent AMP-binding enzyme family.</text>
</comment>
<feature type="domain" description="AMP-binding enzyme C-terminal" evidence="4">
    <location>
        <begin position="717"/>
        <end position="800"/>
    </location>
</feature>
<dbReference type="Pfam" id="PF13193">
    <property type="entry name" value="AMP-binding_C"/>
    <property type="match status" value="1"/>
</dbReference>
<dbReference type="OMA" id="VDNWWST"/>
<gene>
    <name evidence="6" type="ORF">FPOA_03049</name>
</gene>
<dbReference type="PROSITE" id="PS00455">
    <property type="entry name" value="AMP_BINDING"/>
    <property type="match status" value="1"/>
</dbReference>
<dbReference type="EMBL" id="LYXU01000001">
    <property type="protein sequence ID" value="OBS29112.1"/>
    <property type="molecule type" value="Genomic_DNA"/>
</dbReference>
<dbReference type="SUPFAM" id="SSF56801">
    <property type="entry name" value="Acetyl-CoA synthetase-like"/>
    <property type="match status" value="1"/>
</dbReference>
<proteinExistence type="inferred from homology"/>
<evidence type="ECO:0008006" key="8">
    <source>
        <dbReference type="Google" id="ProtNLM"/>
    </source>
</evidence>
<dbReference type="InterPro" id="IPR025110">
    <property type="entry name" value="AMP-bd_C"/>
</dbReference>
<protein>
    <recommendedName>
        <fullName evidence="8">AMP-dependent synthetase/ligase domain-containing protein</fullName>
    </recommendedName>
</protein>
<dbReference type="Pfam" id="PF16177">
    <property type="entry name" value="ACAS_N"/>
    <property type="match status" value="1"/>
</dbReference>
<feature type="region of interest" description="Disordered" evidence="2">
    <location>
        <begin position="80"/>
        <end position="134"/>
    </location>
</feature>
<comment type="caution">
    <text evidence="6">The sequence shown here is derived from an EMBL/GenBank/DDBJ whole genome shotgun (WGS) entry which is preliminary data.</text>
</comment>
<evidence type="ECO:0000256" key="2">
    <source>
        <dbReference type="SAM" id="MobiDB-lite"/>
    </source>
</evidence>
<accession>A0A1B8B8S0</accession>
<feature type="domain" description="AMP-dependent synthetase/ligase" evidence="3">
    <location>
        <begin position="240"/>
        <end position="652"/>
    </location>
</feature>
<dbReference type="Gene3D" id="3.40.50.12780">
    <property type="entry name" value="N-terminal domain of ligase-like"/>
    <property type="match status" value="1"/>
</dbReference>
<dbReference type="STRING" id="36050.A0A1B8B8S0"/>
<dbReference type="InterPro" id="IPR032387">
    <property type="entry name" value="ACAS_N"/>
</dbReference>
<feature type="domain" description="Acetyl-coenzyme A synthetase N-terminal" evidence="5">
    <location>
        <begin position="172"/>
        <end position="233"/>
    </location>
</feature>
<sequence length="862" mass="93454">MKFATAIAFAAGVAAHAKNVTYTTEVVTAYTTYCPGPTEIVHGDKTYTITEATTLTITDCPCTVTKPVIMTSSVVCHDCPTGEKPTGKPSNPGHPGQGHNSTMVPVYPTGKPSHGGDHPAGPGATPTAGVPEEVPTAGAGKVAALSGAGLAAVVGLAAFLMPDNIEDYHVQDEVLRHSLENPQEFWRHQAEQLHWHKPFSSTIQLTQKTLKNGVTHDSWEWFPDGEISTCYNCVDRHVLDGHGDSVAIYFDSPVTNTKERYTYSQLLHEVETLAGALRGQGINKGDVVMLYMPTIPAAVIGILAANRLGAIHSIVFGGFAPFALAQRIDSCHPVAILTASCGIDGNKPPIAYKPLVEEAIRLSTHKPKNVIVWQRDQLKWDIDTSAGQLGWKALTEKARSRGIKADCVPVKSTDPVYIIHTSGTTGTPKGVLRDAGGHAVGLHLSISYLFHITGPGCVSFTASDIGWIVGHSYIIYGPLLTGAATILYEGKPVGTPDASAFWRIVDEYKVNTMFTAPTALRAIRRDDPYSQMFIDYGKRGALKSLRGLFLAGERSEPTLIESYQKLMTQYCAENAQVVDNWWSTEVGSPITGRALVPHAGKDRKTDVRGHQPPCLRAGSAGKAMPGFDVRIVDDEGVEVDRESMGNIVLAMPLAPTGFRTLWQDEERFWKGYLKRFEGKWLDTGDSGWIDRQGYIHVMSRSDDVLNVSAHRLSSGSIEQAIATHPRVVEVCIIGVPDSLKGQLPFAFVTLSGQVASDPAVPDQEIFKEIQQLVRGQVGAIASLGGIIQGKCMIPKTRSGKMLRRVLKEMVENAIRGEFDKEVMVPSTIEDLATLDIARAKISEYFGQAEARDVEDSMVKARL</sequence>
<dbReference type="InterPro" id="IPR045851">
    <property type="entry name" value="AMP-bd_C_sf"/>
</dbReference>
<evidence type="ECO:0000313" key="7">
    <source>
        <dbReference type="Proteomes" id="UP000091967"/>
    </source>
</evidence>
<dbReference type="InterPro" id="IPR042099">
    <property type="entry name" value="ANL_N_sf"/>
</dbReference>
<evidence type="ECO:0000256" key="1">
    <source>
        <dbReference type="ARBA" id="ARBA00006432"/>
    </source>
</evidence>
<dbReference type="GO" id="GO:0050218">
    <property type="term" value="F:propionate-CoA ligase activity"/>
    <property type="evidence" value="ECO:0007669"/>
    <property type="project" value="TreeGrafter"/>
</dbReference>
<dbReference type="Proteomes" id="UP000091967">
    <property type="component" value="Unassembled WGS sequence"/>
</dbReference>
<dbReference type="PANTHER" id="PTHR43347">
    <property type="entry name" value="ACYL-COA SYNTHETASE"/>
    <property type="match status" value="1"/>
</dbReference>
<dbReference type="Pfam" id="PF00501">
    <property type="entry name" value="AMP-binding"/>
    <property type="match status" value="1"/>
</dbReference>
<dbReference type="Gene3D" id="3.30.300.30">
    <property type="match status" value="1"/>
</dbReference>
<evidence type="ECO:0000259" key="3">
    <source>
        <dbReference type="Pfam" id="PF00501"/>
    </source>
</evidence>
<dbReference type="AlphaFoldDB" id="A0A1B8B8S0"/>
<evidence type="ECO:0000259" key="4">
    <source>
        <dbReference type="Pfam" id="PF13193"/>
    </source>
</evidence>
<evidence type="ECO:0000259" key="5">
    <source>
        <dbReference type="Pfam" id="PF16177"/>
    </source>
</evidence>
<organism evidence="6 7">
    <name type="scientific">Fusarium poae</name>
    <dbReference type="NCBI Taxonomy" id="36050"/>
    <lineage>
        <taxon>Eukaryota</taxon>
        <taxon>Fungi</taxon>
        <taxon>Dikarya</taxon>
        <taxon>Ascomycota</taxon>
        <taxon>Pezizomycotina</taxon>
        <taxon>Sordariomycetes</taxon>
        <taxon>Hypocreomycetidae</taxon>
        <taxon>Hypocreales</taxon>
        <taxon>Nectriaceae</taxon>
        <taxon>Fusarium</taxon>
    </lineage>
</organism>
<evidence type="ECO:0000313" key="6">
    <source>
        <dbReference type="EMBL" id="OBS29112.1"/>
    </source>
</evidence>
<reference evidence="6 7" key="1">
    <citation type="submission" date="2016-06" db="EMBL/GenBank/DDBJ databases">
        <title>Living apart together: crosstalk between the core and supernumerary genomes in a fungal plant pathogen.</title>
        <authorList>
            <person name="Vanheule A."/>
            <person name="Audenaert K."/>
            <person name="Warris S."/>
            <person name="Van De Geest H."/>
            <person name="Schijlen E."/>
            <person name="Hofte M."/>
            <person name="De Saeger S."/>
            <person name="Haesaert G."/>
            <person name="Waalwijk C."/>
            <person name="Van Der Lee T."/>
        </authorList>
    </citation>
    <scope>NUCLEOTIDE SEQUENCE [LARGE SCALE GENOMIC DNA]</scope>
    <source>
        <strain evidence="6 7">2516</strain>
    </source>
</reference>
<dbReference type="InterPro" id="IPR000873">
    <property type="entry name" value="AMP-dep_synth/lig_dom"/>
</dbReference>
<name>A0A1B8B8S0_FUSPO</name>
<dbReference type="InterPro" id="IPR020845">
    <property type="entry name" value="AMP-binding_CS"/>
</dbReference>
<keyword evidence="7" id="KW-1185">Reference proteome</keyword>
<dbReference type="PANTHER" id="PTHR43347:SF3">
    <property type="entry name" value="ACYL-COA SYNTHETASE SHORT-CHAIN FAMILY MEMBER 3, MITOCHONDRIAL"/>
    <property type="match status" value="1"/>
</dbReference>